<organism evidence="3 4">
    <name type="scientific">Sunxiuqinia elliptica</name>
    <dbReference type="NCBI Taxonomy" id="655355"/>
    <lineage>
        <taxon>Bacteria</taxon>
        <taxon>Pseudomonadati</taxon>
        <taxon>Bacteroidota</taxon>
        <taxon>Bacteroidia</taxon>
        <taxon>Marinilabiliales</taxon>
        <taxon>Prolixibacteraceae</taxon>
        <taxon>Sunxiuqinia</taxon>
    </lineage>
</organism>
<feature type="domain" description="Helix-hairpin-helix DNA-binding motif class 1" evidence="2">
    <location>
        <begin position="43"/>
        <end position="62"/>
    </location>
</feature>
<dbReference type="PANTHER" id="PTHR43022">
    <property type="entry name" value="PROTEIN SMF"/>
    <property type="match status" value="1"/>
</dbReference>
<dbReference type="SUPFAM" id="SSF47781">
    <property type="entry name" value="RuvA domain 2-like"/>
    <property type="match status" value="1"/>
</dbReference>
<dbReference type="EMBL" id="FONW01000002">
    <property type="protein sequence ID" value="SFE94786.1"/>
    <property type="molecule type" value="Genomic_DNA"/>
</dbReference>
<dbReference type="InterPro" id="IPR003583">
    <property type="entry name" value="Hlx-hairpin-Hlx_DNA-bd_motif"/>
</dbReference>
<evidence type="ECO:0000313" key="4">
    <source>
        <dbReference type="Proteomes" id="UP000198964"/>
    </source>
</evidence>
<dbReference type="AlphaFoldDB" id="A0A1I2EQL0"/>
<evidence type="ECO:0000256" key="1">
    <source>
        <dbReference type="ARBA" id="ARBA00006525"/>
    </source>
</evidence>
<dbReference type="InterPro" id="IPR003488">
    <property type="entry name" value="DprA"/>
</dbReference>
<dbReference type="RefSeq" id="WP_093918858.1">
    <property type="nucleotide sequence ID" value="NZ_FONW01000002.1"/>
</dbReference>
<keyword evidence="4" id="KW-1185">Reference proteome</keyword>
<dbReference type="Pfam" id="PF02481">
    <property type="entry name" value="DNA_processg_A"/>
    <property type="match status" value="1"/>
</dbReference>
<dbReference type="InterPro" id="IPR041614">
    <property type="entry name" value="DprA_WH"/>
</dbReference>
<reference evidence="3 4" key="1">
    <citation type="submission" date="2016-10" db="EMBL/GenBank/DDBJ databases">
        <authorList>
            <person name="de Groot N.N."/>
        </authorList>
    </citation>
    <scope>NUCLEOTIDE SEQUENCE [LARGE SCALE GENOMIC DNA]</scope>
    <source>
        <strain evidence="3 4">CGMCC 1.9156</strain>
    </source>
</reference>
<dbReference type="Pfam" id="PF14520">
    <property type="entry name" value="HHH_5"/>
    <property type="match status" value="1"/>
</dbReference>
<sequence>MNHIDQLKYQIALSLIPGVGPSLARQLLTVFGSIEPIFTSRKQALMKVPGIGEITAQKIVESDVLERAAEEVEFIQENRIQYASIWDEHYPARLKRCVDAPLLLFWKGNISFNASKVVAIVGTRNATNYGRDFCDSLVLEMAQRGGYTVISGLAYGIDIAAHKASLKHGVPTIGVLGHGLDQVYPRLHKSVADKMLEYGGLVSDFISETKIDRQNFLQRNRIIAGLADATIIVESAEKGGALVTADIADSYNRDVFAVPGRHADLFSRGCNLLIKSNKASMIETLDDLEYAMAWQQEVDKPTRIQKQLFVELTDQEQQVVDAMERQPLYIDQLCQRLGMPVGKVSSVLLALEFKGIVSSLPGKMYKLT</sequence>
<dbReference type="STRING" id="655355.SAMN05216283_102178"/>
<accession>A0A1I2EQL0</accession>
<evidence type="ECO:0000313" key="3">
    <source>
        <dbReference type="EMBL" id="SFE94786.1"/>
    </source>
</evidence>
<protein>
    <submittedName>
        <fullName evidence="3">DNA processing protein</fullName>
    </submittedName>
</protein>
<dbReference type="InterPro" id="IPR036388">
    <property type="entry name" value="WH-like_DNA-bd_sf"/>
</dbReference>
<dbReference type="Gene3D" id="3.40.50.450">
    <property type="match status" value="1"/>
</dbReference>
<dbReference type="Proteomes" id="UP000198964">
    <property type="component" value="Unassembled WGS sequence"/>
</dbReference>
<dbReference type="SMART" id="SM00278">
    <property type="entry name" value="HhH1"/>
    <property type="match status" value="2"/>
</dbReference>
<gene>
    <name evidence="3" type="ORF">SAMN05216283_102178</name>
</gene>
<dbReference type="GO" id="GO:0003677">
    <property type="term" value="F:DNA binding"/>
    <property type="evidence" value="ECO:0007669"/>
    <property type="project" value="InterPro"/>
</dbReference>
<dbReference type="NCBIfam" id="TIGR00732">
    <property type="entry name" value="dprA"/>
    <property type="match status" value="1"/>
</dbReference>
<dbReference type="InterPro" id="IPR057666">
    <property type="entry name" value="DrpA_SLOG"/>
</dbReference>
<dbReference type="SUPFAM" id="SSF102405">
    <property type="entry name" value="MCP/YpsA-like"/>
    <property type="match status" value="1"/>
</dbReference>
<feature type="domain" description="Helix-hairpin-helix DNA-binding motif class 1" evidence="2">
    <location>
        <begin position="11"/>
        <end position="30"/>
    </location>
</feature>
<dbReference type="GO" id="GO:0009294">
    <property type="term" value="P:DNA-mediated transformation"/>
    <property type="evidence" value="ECO:0007669"/>
    <property type="project" value="InterPro"/>
</dbReference>
<comment type="similarity">
    <text evidence="1">Belongs to the DprA/Smf family.</text>
</comment>
<dbReference type="GO" id="GO:0006281">
    <property type="term" value="P:DNA repair"/>
    <property type="evidence" value="ECO:0007669"/>
    <property type="project" value="InterPro"/>
</dbReference>
<dbReference type="PANTHER" id="PTHR43022:SF1">
    <property type="entry name" value="PROTEIN SMF"/>
    <property type="match status" value="1"/>
</dbReference>
<dbReference type="InterPro" id="IPR010994">
    <property type="entry name" value="RuvA_2-like"/>
</dbReference>
<dbReference type="Pfam" id="PF17782">
    <property type="entry name" value="WHD_DprA"/>
    <property type="match status" value="1"/>
</dbReference>
<dbReference type="Gene3D" id="1.10.10.10">
    <property type="entry name" value="Winged helix-like DNA-binding domain superfamily/Winged helix DNA-binding domain"/>
    <property type="match status" value="1"/>
</dbReference>
<proteinExistence type="inferred from homology"/>
<evidence type="ECO:0000259" key="2">
    <source>
        <dbReference type="SMART" id="SM00278"/>
    </source>
</evidence>
<name>A0A1I2EQL0_9BACT</name>